<dbReference type="InterPro" id="IPR015422">
    <property type="entry name" value="PyrdxlP-dep_Trfase_small"/>
</dbReference>
<dbReference type="EMBL" id="AYHO01000005">
    <property type="protein sequence ID" value="ESJ94618.1"/>
    <property type="molecule type" value="Genomic_DNA"/>
</dbReference>
<evidence type="ECO:0000256" key="1">
    <source>
        <dbReference type="ARBA" id="ARBA00001933"/>
    </source>
</evidence>
<organism evidence="6 7">
    <name type="scientific">Acinetobacter lwoffii NCTC 5866 = CIP 64.10 = NIPH 512</name>
    <dbReference type="NCBI Taxonomy" id="981327"/>
    <lineage>
        <taxon>Bacteria</taxon>
        <taxon>Pseudomonadati</taxon>
        <taxon>Pseudomonadota</taxon>
        <taxon>Gammaproteobacteria</taxon>
        <taxon>Moraxellales</taxon>
        <taxon>Moraxellaceae</taxon>
        <taxon>Acinetobacter</taxon>
    </lineage>
</organism>
<comment type="cofactor">
    <cofactor evidence="1">
        <name>pyridoxal 5'-phosphate</name>
        <dbReference type="ChEBI" id="CHEBI:597326"/>
    </cofactor>
</comment>
<evidence type="ECO:0000256" key="3">
    <source>
        <dbReference type="ARBA" id="ARBA00022679"/>
    </source>
</evidence>
<dbReference type="NCBIfam" id="NF006569">
    <property type="entry name" value="PRK09082.1"/>
    <property type="match status" value="1"/>
</dbReference>
<dbReference type="Proteomes" id="UP000018465">
    <property type="component" value="Unassembled WGS sequence"/>
</dbReference>
<sequence length="431" mass="48780">MALQLKILNCMWYILIKNIAQYSLFFRLSYTELAATLIQISFFKAKDMLELPSKLPDLGVTIFSTMSALAQKLGALNLSQGFPDFAAPPALIEALNRASQNGFNQYAPGDGLPVLRSLVADLYQQRDQLIIDPVEEITITPGATIAIFCAIQATVRAGEEVIIFDPSYDSYGPAVQLVGAKPVHIALQHPDFSVDWNQVKDAINDRTRMIVVNTPHNPSGSVWSKADWQQLIELIRERNIVVLSDEVYEHLVFDGVQHYSAWSFPELRERSFVIGSFGKTFHVTGWKTGFCIAAPALMRMFRQIYQFASFCGVTPVQVALAEYMQLHPEHIRELSQFYQNKRDLFNSSIKTSRFKWTPSQGTYFQNLDYSEIRPELDDLSMCHFLAEQHGIVAIPVSAFYQHPPADLRLLRFCFAKKEQTLIQAGQILSKV</sequence>
<name>A0ABP2ZGN7_ACILW</name>
<keyword evidence="4" id="KW-0663">Pyridoxal phosphate</keyword>
<dbReference type="InterPro" id="IPR015424">
    <property type="entry name" value="PyrdxlP-dep_Trfase"/>
</dbReference>
<evidence type="ECO:0000256" key="2">
    <source>
        <dbReference type="ARBA" id="ARBA00022576"/>
    </source>
</evidence>
<dbReference type="InterPro" id="IPR051326">
    <property type="entry name" value="Kynurenine-oxoglutarate_AT"/>
</dbReference>
<keyword evidence="7" id="KW-1185">Reference proteome</keyword>
<dbReference type="InterPro" id="IPR004839">
    <property type="entry name" value="Aminotransferase_I/II_large"/>
</dbReference>
<protein>
    <recommendedName>
        <fullName evidence="5">Aminotransferase class I/classII large domain-containing protein</fullName>
    </recommendedName>
</protein>
<keyword evidence="2" id="KW-0032">Aminotransferase</keyword>
<dbReference type="CDD" id="cd00609">
    <property type="entry name" value="AAT_like"/>
    <property type="match status" value="1"/>
</dbReference>
<reference evidence="6 7" key="1">
    <citation type="submission" date="2013-10" db="EMBL/GenBank/DDBJ databases">
        <title>The Genome Sequence of Acinetobacter lwoffii NIPH 512.</title>
        <authorList>
            <consortium name="The Broad Institute Genomics Platform"/>
            <consortium name="The Broad Institute Genome Sequencing Center for Infectious Disease"/>
            <person name="Cerqueira G."/>
            <person name="Feldgarden M."/>
            <person name="Courvalin P."/>
            <person name="Grillot-Courvalin C."/>
            <person name="Clermont D."/>
            <person name="Rocha E."/>
            <person name="Yoon E.-J."/>
            <person name="Nemec A."/>
            <person name="Young S.K."/>
            <person name="Zeng Q."/>
            <person name="Gargeya S."/>
            <person name="Fitzgerald M."/>
            <person name="Abouelleil A."/>
            <person name="Alvarado L."/>
            <person name="Berlin A.M."/>
            <person name="Chapman S.B."/>
            <person name="Gainer-Dewar J."/>
            <person name="Goldberg J."/>
            <person name="Gnerre S."/>
            <person name="Griggs A."/>
            <person name="Gujja S."/>
            <person name="Hansen M."/>
            <person name="Howarth C."/>
            <person name="Imamovic A."/>
            <person name="Ireland A."/>
            <person name="Larimer J."/>
            <person name="McCowan C."/>
            <person name="Murphy C."/>
            <person name="Pearson M."/>
            <person name="Poon T.W."/>
            <person name="Priest M."/>
            <person name="Roberts A."/>
            <person name="Saif S."/>
            <person name="Shea T."/>
            <person name="Sykes S."/>
            <person name="Wortman J."/>
            <person name="Nusbaum C."/>
            <person name="Birren B."/>
        </authorList>
    </citation>
    <scope>NUCLEOTIDE SEQUENCE [LARGE SCALE GENOMIC DNA]</scope>
    <source>
        <strain evidence="6 7">NIPH 512</strain>
    </source>
</reference>
<evidence type="ECO:0000313" key="6">
    <source>
        <dbReference type="EMBL" id="ESJ94618.1"/>
    </source>
</evidence>
<evidence type="ECO:0000256" key="4">
    <source>
        <dbReference type="ARBA" id="ARBA00022898"/>
    </source>
</evidence>
<dbReference type="Pfam" id="PF00155">
    <property type="entry name" value="Aminotran_1_2"/>
    <property type="match status" value="1"/>
</dbReference>
<keyword evidence="3" id="KW-0808">Transferase</keyword>
<feature type="domain" description="Aminotransferase class I/classII large" evidence="5">
    <location>
        <begin position="76"/>
        <end position="416"/>
    </location>
</feature>
<evidence type="ECO:0000313" key="7">
    <source>
        <dbReference type="Proteomes" id="UP000018465"/>
    </source>
</evidence>
<evidence type="ECO:0000259" key="5">
    <source>
        <dbReference type="Pfam" id="PF00155"/>
    </source>
</evidence>
<dbReference type="InterPro" id="IPR015421">
    <property type="entry name" value="PyrdxlP-dep_Trfase_major"/>
</dbReference>
<dbReference type="Gene3D" id="3.90.1150.10">
    <property type="entry name" value="Aspartate Aminotransferase, domain 1"/>
    <property type="match status" value="1"/>
</dbReference>
<dbReference type="Gene3D" id="3.40.640.10">
    <property type="entry name" value="Type I PLP-dependent aspartate aminotransferase-like (Major domain)"/>
    <property type="match status" value="1"/>
</dbReference>
<accession>A0ABP2ZGN7</accession>
<proteinExistence type="predicted"/>
<dbReference type="PANTHER" id="PTHR43807:SF20">
    <property type="entry name" value="FI04487P"/>
    <property type="match status" value="1"/>
</dbReference>
<comment type="caution">
    <text evidence="6">The sequence shown here is derived from an EMBL/GenBank/DDBJ whole genome shotgun (WGS) entry which is preliminary data.</text>
</comment>
<dbReference type="PANTHER" id="PTHR43807">
    <property type="entry name" value="FI04487P"/>
    <property type="match status" value="1"/>
</dbReference>
<dbReference type="SUPFAM" id="SSF53383">
    <property type="entry name" value="PLP-dependent transferases"/>
    <property type="match status" value="1"/>
</dbReference>
<gene>
    <name evidence="6" type="ORF">P800_02713</name>
</gene>